<dbReference type="RefSeq" id="WP_246126495.1">
    <property type="nucleotide sequence ID" value="NZ_BIFH01000014.1"/>
</dbReference>
<name>A0A401YGS9_9ACTN</name>
<dbReference type="SUPFAM" id="SSF52402">
    <property type="entry name" value="Adenine nucleotide alpha hydrolases-like"/>
    <property type="match status" value="1"/>
</dbReference>
<evidence type="ECO:0000313" key="2">
    <source>
        <dbReference type="EMBL" id="GCD93768.1"/>
    </source>
</evidence>
<dbReference type="Gene3D" id="3.40.50.620">
    <property type="entry name" value="HUPs"/>
    <property type="match status" value="1"/>
</dbReference>
<accession>A0A401YGS9</accession>
<reference evidence="2 3" key="1">
    <citation type="submission" date="2018-12" db="EMBL/GenBank/DDBJ databases">
        <title>Draft genome sequence of Embleya hyalina NBRC 13850T.</title>
        <authorList>
            <person name="Komaki H."/>
            <person name="Hosoyama A."/>
            <person name="Kimura A."/>
            <person name="Ichikawa N."/>
            <person name="Tamura T."/>
        </authorList>
    </citation>
    <scope>NUCLEOTIDE SEQUENCE [LARGE SCALE GENOMIC DNA]</scope>
    <source>
        <strain evidence="2 3">NBRC 13850</strain>
    </source>
</reference>
<evidence type="ECO:0000256" key="1">
    <source>
        <dbReference type="SAM" id="MobiDB-lite"/>
    </source>
</evidence>
<dbReference type="InterPro" id="IPR014729">
    <property type="entry name" value="Rossmann-like_a/b/a_fold"/>
</dbReference>
<feature type="region of interest" description="Disordered" evidence="1">
    <location>
        <begin position="291"/>
        <end position="312"/>
    </location>
</feature>
<gene>
    <name evidence="2" type="ORF">EHYA_01416</name>
</gene>
<organism evidence="2 3">
    <name type="scientific">Embleya hyalina</name>
    <dbReference type="NCBI Taxonomy" id="516124"/>
    <lineage>
        <taxon>Bacteria</taxon>
        <taxon>Bacillati</taxon>
        <taxon>Actinomycetota</taxon>
        <taxon>Actinomycetes</taxon>
        <taxon>Kitasatosporales</taxon>
        <taxon>Streptomycetaceae</taxon>
        <taxon>Embleya</taxon>
    </lineage>
</organism>
<proteinExistence type="predicted"/>
<keyword evidence="3" id="KW-1185">Reference proteome</keyword>
<evidence type="ECO:0000313" key="3">
    <source>
        <dbReference type="Proteomes" id="UP000286931"/>
    </source>
</evidence>
<evidence type="ECO:0008006" key="4">
    <source>
        <dbReference type="Google" id="ProtNLM"/>
    </source>
</evidence>
<dbReference type="Proteomes" id="UP000286931">
    <property type="component" value="Unassembled WGS sequence"/>
</dbReference>
<comment type="caution">
    <text evidence="2">The sequence shown here is derived from an EMBL/GenBank/DDBJ whole genome shotgun (WGS) entry which is preliminary data.</text>
</comment>
<sequence length="312" mass="34337">MTAPALRILSLGAGVQSTAVLLLAAEGRIPTYDYAIFADTGWEPPEIGAHLDRLEHEVAEPAGIPLLRVRAEAGDSHRVSGNLRTDSLDPAGWMRIPVFVPDRTGTGAAMARRQCTEEYKVRPIKTAIRDLLGYPHPRPVPRGVFAEQAIGISRDEIGRAKDAPVKYLRNVFPLLDLTGAADGGTGWTRNDCIRYLTAQGWGATRKSACIGCPFHGNAAWRDMRDNHPDEWADAIAFDRELRAMKLRGIKGTPYLHRSLLPLEQAPIDRVTRGEWRNRQVDIFDAVADQLEEDGEPDGCSPWTCRSGTPEAA</sequence>
<protein>
    <recommendedName>
        <fullName evidence="4">Phosphoadenosine phosphosulfate reductase</fullName>
    </recommendedName>
</protein>
<dbReference type="EMBL" id="BIFH01000014">
    <property type="protein sequence ID" value="GCD93768.1"/>
    <property type="molecule type" value="Genomic_DNA"/>
</dbReference>
<dbReference type="AlphaFoldDB" id="A0A401YGS9"/>